<evidence type="ECO:0000256" key="2">
    <source>
        <dbReference type="ARBA" id="ARBA00022475"/>
    </source>
</evidence>
<evidence type="ECO:0000256" key="6">
    <source>
        <dbReference type="RuleBase" id="RU365021"/>
    </source>
</evidence>
<evidence type="ECO:0000313" key="7">
    <source>
        <dbReference type="EMBL" id="MDQ0319220.1"/>
    </source>
</evidence>
<feature type="signal peptide" evidence="6">
    <location>
        <begin position="1"/>
        <end position="21"/>
    </location>
</feature>
<keyword evidence="8" id="KW-1185">Reference proteome</keyword>
<dbReference type="Pfam" id="PF03170">
    <property type="entry name" value="BcsB"/>
    <property type="match status" value="2"/>
</dbReference>
<keyword evidence="5 6" id="KW-0472">Membrane</keyword>
<reference evidence="7 8" key="1">
    <citation type="submission" date="2023-07" db="EMBL/GenBank/DDBJ databases">
        <title>Genomic Encyclopedia of Type Strains, Phase IV (KMG-IV): sequencing the most valuable type-strain genomes for metagenomic binning, comparative biology and taxonomic classification.</title>
        <authorList>
            <person name="Goeker M."/>
        </authorList>
    </citation>
    <scope>NUCLEOTIDE SEQUENCE [LARGE SCALE GENOMIC DNA]</scope>
    <source>
        <strain evidence="7 8">DSM 1112</strain>
    </source>
</reference>
<proteinExistence type="inferred from homology"/>
<comment type="similarity">
    <text evidence="6">Belongs to the AcsB/BcsB family.</text>
</comment>
<comment type="pathway">
    <text evidence="6">Glycan metabolism; bacterial cellulose biosynthesis.</text>
</comment>
<keyword evidence="6" id="KW-0973">c-di-GMP</keyword>
<comment type="subunit">
    <text evidence="6">Tightly associated with the cellulose synthase catalytic subunit.</text>
</comment>
<dbReference type="PANTHER" id="PTHR39083">
    <property type="entry name" value="CYCLIC DI-GMP-BINDING PROTEIN"/>
    <property type="match status" value="1"/>
</dbReference>
<feature type="transmembrane region" description="Helical" evidence="6">
    <location>
        <begin position="749"/>
        <end position="771"/>
    </location>
</feature>
<dbReference type="RefSeq" id="WP_307227923.1">
    <property type="nucleotide sequence ID" value="NZ_JAUSVF010000001.1"/>
</dbReference>
<comment type="subcellular location">
    <subcellularLocation>
        <location evidence="6">Cell inner membrane</location>
    </subcellularLocation>
    <subcellularLocation>
        <location evidence="1">Cell membrane</location>
        <topology evidence="1">Single-pass membrane protein</topology>
    </subcellularLocation>
</comment>
<dbReference type="Proteomes" id="UP001230207">
    <property type="component" value="Unassembled WGS sequence"/>
</dbReference>
<evidence type="ECO:0000256" key="4">
    <source>
        <dbReference type="ARBA" id="ARBA00022989"/>
    </source>
</evidence>
<evidence type="ECO:0000313" key="8">
    <source>
        <dbReference type="Proteomes" id="UP001230207"/>
    </source>
</evidence>
<comment type="caution">
    <text evidence="7">The sequence shown here is derived from an EMBL/GenBank/DDBJ whole genome shotgun (WGS) entry which is preliminary data.</text>
</comment>
<evidence type="ECO:0000256" key="1">
    <source>
        <dbReference type="ARBA" id="ARBA00004162"/>
    </source>
</evidence>
<evidence type="ECO:0000256" key="3">
    <source>
        <dbReference type="ARBA" id="ARBA00022692"/>
    </source>
</evidence>
<organism evidence="7 8">
    <name type="scientific">Pararhizobium capsulatum DSM 1112</name>
    <dbReference type="NCBI Taxonomy" id="1121113"/>
    <lineage>
        <taxon>Bacteria</taxon>
        <taxon>Pseudomonadati</taxon>
        <taxon>Pseudomonadota</taxon>
        <taxon>Alphaproteobacteria</taxon>
        <taxon>Hyphomicrobiales</taxon>
        <taxon>Rhizobiaceae</taxon>
        <taxon>Rhizobium/Agrobacterium group</taxon>
        <taxon>Pararhizobium</taxon>
    </lineage>
</organism>
<accession>A0ABU0BP47</accession>
<dbReference type="Gene3D" id="2.60.120.260">
    <property type="entry name" value="Galactose-binding domain-like"/>
    <property type="match status" value="2"/>
</dbReference>
<keyword evidence="6" id="KW-0997">Cell inner membrane</keyword>
<protein>
    <recommendedName>
        <fullName evidence="6">Cyclic di-GMP-binding protein</fullName>
    </recommendedName>
    <alternativeName>
        <fullName evidence="6">Cellulose synthase regulatory subunit</fullName>
    </alternativeName>
</protein>
<feature type="chain" id="PRO_5044960810" description="Cyclic di-GMP-binding protein" evidence="6">
    <location>
        <begin position="22"/>
        <end position="781"/>
    </location>
</feature>
<dbReference type="PANTHER" id="PTHR39083:SF1">
    <property type="entry name" value="CYCLIC DI-GMP-BINDING PROTEIN"/>
    <property type="match status" value="1"/>
</dbReference>
<gene>
    <name evidence="7" type="ORF">QO002_001358</name>
</gene>
<keyword evidence="6" id="KW-0732">Signal</keyword>
<comment type="function">
    <text evidence="6">Binds the cellulose synthase activator, bis-(3'-5') cyclic diguanylic acid (c-di-GMP).</text>
</comment>
<name>A0ABU0BP47_9HYPH</name>
<evidence type="ECO:0000256" key="5">
    <source>
        <dbReference type="ARBA" id="ARBA00023136"/>
    </source>
</evidence>
<sequence length="781" mass="83090">MAKVLTTVLALTLLTGASARAQSLLDEAPIAVGAQPSESEGILSTRPAPSPALDSRQPGLLPFEQSSASFKLAGEDDTGRFTFFLSKPQAAAGGTLALSYRNAVSVLPDTSVIDVTVNGKPAGSFPIVAPNGFKRTDIKLDPQLLVAGRNQVDIRARQHHRVDCSLEATYELWTELNPRETGFVAGGARHFNTPDDLLTVSRNAAGRTDIRLVVPQALNAEILNDAAPMLQTLALFLGRDDISVTVADKSGTGPGIDLYAFSDRSRRLIPEAGRSLGYGLVVAEAGEPDRAVVGLHGATRADMDSRLLSAIRGPMKASLDRSLLTANHGRITVQPSTTYRLSDAGYESRVFAGRLSRTGFDMVMPSDFYPGDYATIGLKLHAATSPGLKYTAQFLVRINDRVVTSYPFRKTEGEQFDGKLIELPLRAFRPGVNKIELIAELPIEADAACAPDARKDDQPRFVLLDKTEISVPALARVGRLPDIAALTGNAYPFNEGKPFDVVIERPDGKSVGAALTVLSRLAISAGSPLSAAIQLGKGKASPARNALIISTDNAFADLGTAGKTAFSENFDDDDTGLDPFRTAAIVDGDTETVASTGDGVDNSSELLDAFRKSTEVPNGDRSATTLVGEWAARATSRFSTWLNYQDNESPLASHGATDDLVTLSQQPSATGEATWTVLRAPSPSDLATGVQRLVDPAVWNGLDGGSVAVEAASLDVRALPAASRFITGVDDRSPGNLRRLAAAWFSDNFQFYVLLIVASMGLFALWLGWIIPRKGAQSDNE</sequence>
<keyword evidence="6" id="KW-0135">Cellulose biosynthesis</keyword>
<dbReference type="InterPro" id="IPR018513">
    <property type="entry name" value="Cell_synthase_bac"/>
</dbReference>
<keyword evidence="4 6" id="KW-1133">Transmembrane helix</keyword>
<dbReference type="EMBL" id="JAUSVF010000001">
    <property type="protein sequence ID" value="MDQ0319220.1"/>
    <property type="molecule type" value="Genomic_DNA"/>
</dbReference>
<keyword evidence="2 6" id="KW-1003">Cell membrane</keyword>
<keyword evidence="3 6" id="KW-0812">Transmembrane</keyword>